<keyword evidence="4 5" id="KW-0269">Exonuclease</keyword>
<feature type="site" description="Important for substrate binding and specificity" evidence="5">
    <location>
        <position position="80"/>
    </location>
</feature>
<dbReference type="InterPro" id="IPR036397">
    <property type="entry name" value="RNaseH_sf"/>
</dbReference>
<feature type="active site" description="Proton donor/acceptor" evidence="5">
    <location>
        <position position="187"/>
    </location>
</feature>
<evidence type="ECO:0000313" key="8">
    <source>
        <dbReference type="EMBL" id="MDY6551098.1"/>
    </source>
</evidence>
<dbReference type="GO" id="GO:0005829">
    <property type="term" value="C:cytosol"/>
    <property type="evidence" value="ECO:0007669"/>
    <property type="project" value="TreeGrafter"/>
</dbReference>
<evidence type="ECO:0000256" key="3">
    <source>
        <dbReference type="ARBA" id="ARBA00022801"/>
    </source>
</evidence>
<feature type="binding site" evidence="5">
    <location>
        <position position="187"/>
    </location>
    <ligand>
        <name>Mg(2+)</name>
        <dbReference type="ChEBI" id="CHEBI:18420"/>
        <label>2</label>
        <note>catalytic</note>
    </ligand>
</feature>
<dbReference type="RefSeq" id="WP_154772579.1">
    <property type="nucleotide sequence ID" value="NZ_JAXHPD010000001.1"/>
</dbReference>
<dbReference type="PANTHER" id="PTHR30231:SF2">
    <property type="entry name" value="RIBONUCLEASE T"/>
    <property type="match status" value="1"/>
</dbReference>
<feature type="site" description="Important for substrate binding and specificity" evidence="5">
    <location>
        <position position="152"/>
    </location>
</feature>
<keyword evidence="2 5" id="KW-0540">Nuclease</keyword>
<dbReference type="Pfam" id="PF00929">
    <property type="entry name" value="RNase_T"/>
    <property type="match status" value="1"/>
</dbReference>
<dbReference type="InterPro" id="IPR012337">
    <property type="entry name" value="RNaseH-like_sf"/>
</dbReference>
<reference evidence="8 12" key="4">
    <citation type="journal article" date="2024" name="Syst. Appl. Microbiol.">
        <title>Evidence for the occurrence of Acinetobacter faecalis in cattle feces and its emended description.</title>
        <authorList>
            <person name="Kyselkova M."/>
            <person name="Xanthopoulou K."/>
            <person name="Shestivska V."/>
            <person name="Spanelova P."/>
            <person name="Maixnerova M."/>
            <person name="Higgins P.G."/>
            <person name="Nemec A."/>
        </authorList>
    </citation>
    <scope>NUCLEOTIDE SEQUENCE [LARGE SCALE GENOMIC DNA]</scope>
    <source>
        <strain evidence="8 12">ANC 7225</strain>
    </source>
</reference>
<reference evidence="7 11" key="2">
    <citation type="submission" date="2023-11" db="EMBL/GenBank/DDBJ databases">
        <title>The common occurrence of Acinetobacte faecalis in cattle feces and its emended description.</title>
        <authorList>
            <person name="Kyselkova M."/>
            <person name="Xanthopoulou K."/>
            <person name="Shestivska V."/>
            <person name="Spanelova P."/>
            <person name="Maixnerova M."/>
            <person name="Higgins P.G."/>
            <person name="Nemec A."/>
        </authorList>
    </citation>
    <scope>NUCLEOTIDE SEQUENCE [LARGE SCALE GENOMIC DNA]</scope>
    <source>
        <strain evidence="7 11">ANC 7483</strain>
    </source>
</reference>
<comment type="caution">
    <text evidence="9">The sequence shown here is derived from an EMBL/GenBank/DDBJ whole genome shotgun (WGS) entry which is preliminary data.</text>
</comment>
<dbReference type="GO" id="GO:0016896">
    <property type="term" value="F:RNA exonuclease activity, producing 5'-phosphomonoesters"/>
    <property type="evidence" value="ECO:0007669"/>
    <property type="project" value="UniProtKB-UniRule"/>
</dbReference>
<proteinExistence type="inferred from homology"/>
<dbReference type="SMART" id="SM00479">
    <property type="entry name" value="EXOIII"/>
    <property type="match status" value="1"/>
</dbReference>
<dbReference type="GeneID" id="86887487"/>
<dbReference type="CDD" id="cd06134">
    <property type="entry name" value="RNaseT"/>
    <property type="match status" value="1"/>
</dbReference>
<feature type="binding site" evidence="5">
    <location>
        <position position="28"/>
    </location>
    <ligand>
        <name>Mg(2+)</name>
        <dbReference type="ChEBI" id="CHEBI:18420"/>
        <label>2</label>
        <note>catalytic</note>
    </ligand>
</feature>
<comment type="cofactor">
    <cofactor evidence="5">
        <name>Mg(2+)</name>
        <dbReference type="ChEBI" id="CHEBI:18420"/>
    </cofactor>
    <text evidence="5">Binds two Mg(2+) per subunit. The active form of the enzyme binds two Mg(2+) ions in its active site. The first Mg(2+) forms only one salt bridge with the protein.</text>
</comment>
<dbReference type="AlphaFoldDB" id="A0A6L6GEE9"/>
<dbReference type="GO" id="GO:0008033">
    <property type="term" value="P:tRNA processing"/>
    <property type="evidence" value="ECO:0007669"/>
    <property type="project" value="UniProtKB-KW"/>
</dbReference>
<dbReference type="InterPro" id="IPR013520">
    <property type="entry name" value="Ribonucl_H"/>
</dbReference>
<dbReference type="Proteomes" id="UP001284094">
    <property type="component" value="Unassembled WGS sequence"/>
</dbReference>
<evidence type="ECO:0000256" key="1">
    <source>
        <dbReference type="ARBA" id="ARBA00022694"/>
    </source>
</evidence>
<comment type="similarity">
    <text evidence="5">Belongs to the RNase T family.</text>
</comment>
<keyword evidence="5" id="KW-0479">Metal-binding</keyword>
<evidence type="ECO:0000313" key="12">
    <source>
        <dbReference type="Proteomes" id="UP001284094"/>
    </source>
</evidence>
<dbReference type="EMBL" id="JAXHPL010000016">
    <property type="protein sequence ID" value="MDY6486485.1"/>
    <property type="molecule type" value="Genomic_DNA"/>
</dbReference>
<reference evidence="9 10" key="1">
    <citation type="submission" date="2019-11" db="EMBL/GenBank/DDBJ databases">
        <authorList>
            <person name="An D."/>
        </authorList>
    </citation>
    <scope>NUCLEOTIDE SEQUENCE [LARGE SCALE GENOMIC DNA]</scope>
    <source>
        <strain evidence="9 10">YIM 103518</strain>
    </source>
</reference>
<dbReference type="GO" id="GO:0003676">
    <property type="term" value="F:nucleic acid binding"/>
    <property type="evidence" value="ECO:0007669"/>
    <property type="project" value="InterPro"/>
</dbReference>
<evidence type="ECO:0000256" key="5">
    <source>
        <dbReference type="HAMAP-Rule" id="MF_00157"/>
    </source>
</evidence>
<keyword evidence="12" id="KW-1185">Reference proteome</keyword>
<feature type="site" description="Important for substrate binding and specificity" evidence="5">
    <location>
        <position position="129"/>
    </location>
</feature>
<evidence type="ECO:0000259" key="6">
    <source>
        <dbReference type="SMART" id="SM00479"/>
    </source>
</evidence>
<evidence type="ECO:0000256" key="4">
    <source>
        <dbReference type="ARBA" id="ARBA00022839"/>
    </source>
</evidence>
<feature type="binding site" evidence="5">
    <location>
        <position position="26"/>
    </location>
    <ligand>
        <name>Mg(2+)</name>
        <dbReference type="ChEBI" id="CHEBI:18420"/>
        <label>2</label>
        <note>catalytic</note>
    </ligand>
</feature>
<dbReference type="Proteomes" id="UP001278995">
    <property type="component" value="Unassembled WGS sequence"/>
</dbReference>
<gene>
    <name evidence="5 7" type="primary">rnt</name>
    <name evidence="9" type="ORF">GIX10_05885</name>
    <name evidence="8" type="ORF">SKM48_10105</name>
    <name evidence="7" type="ORF">SKM51_04615</name>
</gene>
<keyword evidence="5" id="KW-0460">Magnesium</keyword>
<feature type="site" description="Important for substrate binding and specificity" evidence="5">
    <location>
        <position position="32"/>
    </location>
</feature>
<feature type="binding site" evidence="5">
    <location>
        <position position="192"/>
    </location>
    <ligand>
        <name>Mg(2+)</name>
        <dbReference type="ChEBI" id="CHEBI:18420"/>
        <label>2</label>
        <note>catalytic</note>
    </ligand>
</feature>
<keyword evidence="3 5" id="KW-0378">Hydrolase</keyword>
<dbReference type="PANTHER" id="PTHR30231">
    <property type="entry name" value="DNA POLYMERASE III SUBUNIT EPSILON"/>
    <property type="match status" value="1"/>
</dbReference>
<evidence type="ECO:0000313" key="7">
    <source>
        <dbReference type="EMBL" id="MDY6486485.1"/>
    </source>
</evidence>
<keyword evidence="1 5" id="KW-0819">tRNA processing</keyword>
<comment type="function">
    <text evidence="5">Trims short 3' overhangs of a variety of RNA species, leaving a one or two nucleotide 3' overhang. Responsible for the end-turnover of tRNA: specifically removes the terminal AMP residue from uncharged tRNA (tRNA-C-C-A). Also appears to be involved in tRNA biosynthesis.</text>
</comment>
<comment type="subunit">
    <text evidence="5">Homodimer.</text>
</comment>
<evidence type="ECO:0000256" key="2">
    <source>
        <dbReference type="ARBA" id="ARBA00022722"/>
    </source>
</evidence>
<dbReference type="GO" id="GO:0000287">
    <property type="term" value="F:magnesium ion binding"/>
    <property type="evidence" value="ECO:0007669"/>
    <property type="project" value="UniProtKB-UniRule"/>
</dbReference>
<dbReference type="EMBL" id="WLYL01000013">
    <property type="protein sequence ID" value="MTD10970.1"/>
    <property type="molecule type" value="Genomic_DNA"/>
</dbReference>
<feature type="domain" description="Exonuclease" evidence="6">
    <location>
        <begin position="21"/>
        <end position="209"/>
    </location>
</feature>
<dbReference type="SUPFAM" id="SSF53098">
    <property type="entry name" value="Ribonuclease H-like"/>
    <property type="match status" value="1"/>
</dbReference>
<protein>
    <recommendedName>
        <fullName evidence="5">Ribonuclease T</fullName>
        <ecNumber evidence="5">3.1.13.-</ecNumber>
    </recommendedName>
    <alternativeName>
        <fullName evidence="5">Exoribonuclease T</fullName>
        <shortName evidence="5">RNase T</shortName>
    </alternativeName>
</protein>
<dbReference type="GO" id="GO:0008408">
    <property type="term" value="F:3'-5' exonuclease activity"/>
    <property type="evidence" value="ECO:0007669"/>
    <property type="project" value="TreeGrafter"/>
</dbReference>
<dbReference type="EMBL" id="JAXHPO010000048">
    <property type="protein sequence ID" value="MDY6551098.1"/>
    <property type="molecule type" value="Genomic_DNA"/>
</dbReference>
<dbReference type="HAMAP" id="MF_00157">
    <property type="entry name" value="RNase_T"/>
    <property type="match status" value="1"/>
</dbReference>
<feature type="binding site" evidence="5">
    <location>
        <position position="26"/>
    </location>
    <ligand>
        <name>Mg(2+)</name>
        <dbReference type="ChEBI" id="CHEBI:18420"/>
        <label>1</label>
        <note>catalytic</note>
    </ligand>
</feature>
<evidence type="ECO:0000313" key="9">
    <source>
        <dbReference type="EMBL" id="MTD10970.1"/>
    </source>
</evidence>
<evidence type="ECO:0000313" key="11">
    <source>
        <dbReference type="Proteomes" id="UP001278995"/>
    </source>
</evidence>
<organism evidence="9 10">
    <name type="scientific">Acinetobacter faecalis</name>
    <dbReference type="NCBI Taxonomy" id="2665161"/>
    <lineage>
        <taxon>Bacteria</taxon>
        <taxon>Pseudomonadati</taxon>
        <taxon>Pseudomonadota</taxon>
        <taxon>Gammaproteobacteria</taxon>
        <taxon>Moraxellales</taxon>
        <taxon>Moraxellaceae</taxon>
        <taxon>Acinetobacter</taxon>
    </lineage>
</organism>
<accession>A0A6L6GEE9</accession>
<dbReference type="Proteomes" id="UP000473854">
    <property type="component" value="Unassembled WGS sequence"/>
</dbReference>
<dbReference type="Gene3D" id="3.30.420.10">
    <property type="entry name" value="Ribonuclease H-like superfamily/Ribonuclease H"/>
    <property type="match status" value="1"/>
</dbReference>
<evidence type="ECO:0000313" key="10">
    <source>
        <dbReference type="Proteomes" id="UP000473854"/>
    </source>
</evidence>
<reference evidence="8" key="3">
    <citation type="submission" date="2023-11" db="EMBL/GenBank/DDBJ databases">
        <authorList>
            <person name="Kyselkova M."/>
            <person name="Xanthopoulou K."/>
            <person name="Shestivska V."/>
            <person name="Spanelova P."/>
            <person name="Maixnerova M."/>
            <person name="Higgins P.G."/>
            <person name="Nemec A."/>
        </authorList>
    </citation>
    <scope>NUCLEOTIDE SEQUENCE</scope>
    <source>
        <strain evidence="8">ANC 7225</strain>
    </source>
</reference>
<dbReference type="GO" id="GO:0045004">
    <property type="term" value="P:DNA replication proofreading"/>
    <property type="evidence" value="ECO:0007669"/>
    <property type="project" value="TreeGrafter"/>
</dbReference>
<dbReference type="InterPro" id="IPR005987">
    <property type="entry name" value="RNase_T"/>
</dbReference>
<name>A0A6L6GEE9_9GAMM</name>
<dbReference type="EC" id="3.1.13.-" evidence="5"/>
<sequence>MEKIVTDETLPIIGQRFRGFLPVVVDVETAGFNSQTDALLEIAAIPIIYNEEGQFVPGQAYHAHINPFEGANLDRRSLDFIGIDPSNPMRVAMAEDEKSALKRIFKAVNEVRRQQNCTHAVLVGHNAHFDLGFVQAAIARTGTKNQNPFHSFSVFDTVTLSAVMFGQTVLAKSCIQAGIEFDGKEAHSALYDTQKTAELFCFILNKLAPHLVETLLSVEQ</sequence>
<dbReference type="NCBIfam" id="TIGR01298">
    <property type="entry name" value="RNaseT"/>
    <property type="match status" value="1"/>
</dbReference>